<name>A0A6C0K6S5_9ZZZZ</name>
<proteinExistence type="predicted"/>
<reference evidence="1" key="1">
    <citation type="journal article" date="2020" name="Nature">
        <title>Giant virus diversity and host interactions through global metagenomics.</title>
        <authorList>
            <person name="Schulz F."/>
            <person name="Roux S."/>
            <person name="Paez-Espino D."/>
            <person name="Jungbluth S."/>
            <person name="Walsh D.A."/>
            <person name="Denef V.J."/>
            <person name="McMahon K.D."/>
            <person name="Konstantinidis K.T."/>
            <person name="Eloe-Fadrosh E.A."/>
            <person name="Kyrpides N.C."/>
            <person name="Woyke T."/>
        </authorList>
    </citation>
    <scope>NUCLEOTIDE SEQUENCE</scope>
    <source>
        <strain evidence="1">GVMAG-S-1101171-110</strain>
    </source>
</reference>
<dbReference type="EMBL" id="MN740799">
    <property type="protein sequence ID" value="QHU12417.1"/>
    <property type="molecule type" value="Genomic_DNA"/>
</dbReference>
<dbReference type="AlphaFoldDB" id="A0A6C0K6S5"/>
<sequence length="133" mass="14324">MPEYANMSSGNTDKINQQTIYNGLPQNSVSDKCCIGAGEPSGPLTLQLPSMLLLARTCPTLTPAQFALYPKVATPCSVRTQALMACVTSNSQTVAKQRFAKYARYQVPQPCQPLPEIARMAGISKPSTRACNL</sequence>
<evidence type="ECO:0000313" key="1">
    <source>
        <dbReference type="EMBL" id="QHU12417.1"/>
    </source>
</evidence>
<organism evidence="1">
    <name type="scientific">viral metagenome</name>
    <dbReference type="NCBI Taxonomy" id="1070528"/>
    <lineage>
        <taxon>unclassified sequences</taxon>
        <taxon>metagenomes</taxon>
        <taxon>organismal metagenomes</taxon>
    </lineage>
</organism>
<accession>A0A6C0K6S5</accession>
<protein>
    <submittedName>
        <fullName evidence="1">Uncharacterized protein</fullName>
    </submittedName>
</protein>